<keyword evidence="5" id="KW-0378">Hydrolase</keyword>
<evidence type="ECO:0000313" key="12">
    <source>
        <dbReference type="Proteomes" id="UP001059596"/>
    </source>
</evidence>
<evidence type="ECO:0000256" key="2">
    <source>
        <dbReference type="ARBA" id="ARBA00022525"/>
    </source>
</evidence>
<accession>A0A9P9YK22</accession>
<evidence type="ECO:0000256" key="7">
    <source>
        <dbReference type="ARBA" id="ARBA00023145"/>
    </source>
</evidence>
<dbReference type="GO" id="GO:0006508">
    <property type="term" value="P:proteolysis"/>
    <property type="evidence" value="ECO:0007669"/>
    <property type="project" value="UniProtKB-KW"/>
</dbReference>
<dbReference type="FunFam" id="2.40.10.10:FF:000146">
    <property type="entry name" value="Serine protease 53"/>
    <property type="match status" value="1"/>
</dbReference>
<dbReference type="PROSITE" id="PS50240">
    <property type="entry name" value="TRYPSIN_DOM"/>
    <property type="match status" value="1"/>
</dbReference>
<evidence type="ECO:0000256" key="5">
    <source>
        <dbReference type="ARBA" id="ARBA00022801"/>
    </source>
</evidence>
<evidence type="ECO:0000313" key="11">
    <source>
        <dbReference type="EMBL" id="KAI8038439.1"/>
    </source>
</evidence>
<evidence type="ECO:0000259" key="10">
    <source>
        <dbReference type="PROSITE" id="PS50240"/>
    </source>
</evidence>
<sequence length="293" mass="32804">MSQYIIVFQFARLSSFAMWLILLLGCLFIGSKLTSGQFLESDCGYMSREALKNEGHQAHISESPWMAYLHDSGKFLCGGTLINHRFILTAAHCISNGEDLTVRLGEYDSSTSHDCSGSVCIPPSEEFEIDLAIRNGNYSRSQRYDDIGLLRLERSVEYKVHIKPICLITNPALQPMIEGLQRLVATGWGRSSLGSPSHILKSIRVDRLGRSECRRRYLVDCRWDQICVSHEPGESCSGDSGGPMGHAIWYHGQVVFVQVGIVSYGNPECQSPSVFTDVMGHMTWIQWALDLYS</sequence>
<dbReference type="InterPro" id="IPR051487">
    <property type="entry name" value="Ser/Thr_Proteases_Immune/Dev"/>
</dbReference>
<keyword evidence="12" id="KW-1185">Reference proteome</keyword>
<dbReference type="GO" id="GO:0005576">
    <property type="term" value="C:extracellular region"/>
    <property type="evidence" value="ECO:0007669"/>
    <property type="project" value="UniProtKB-SubCell"/>
</dbReference>
<dbReference type="PANTHER" id="PTHR24256">
    <property type="entry name" value="TRYPTASE-RELATED"/>
    <property type="match status" value="1"/>
</dbReference>
<dbReference type="OrthoDB" id="547031at2759"/>
<dbReference type="EMBL" id="JAMKOV010000007">
    <property type="protein sequence ID" value="KAI8038439.1"/>
    <property type="molecule type" value="Genomic_DNA"/>
</dbReference>
<evidence type="ECO:0000256" key="3">
    <source>
        <dbReference type="ARBA" id="ARBA00022670"/>
    </source>
</evidence>
<keyword evidence="6" id="KW-0720">Serine protease</keyword>
<dbReference type="InterPro" id="IPR009003">
    <property type="entry name" value="Peptidase_S1_PA"/>
</dbReference>
<gene>
    <name evidence="11" type="ORF">M5D96_008337</name>
</gene>
<evidence type="ECO:0000256" key="6">
    <source>
        <dbReference type="ARBA" id="ARBA00022825"/>
    </source>
</evidence>
<proteinExistence type="inferred from homology"/>
<evidence type="ECO:0000256" key="4">
    <source>
        <dbReference type="ARBA" id="ARBA00022729"/>
    </source>
</evidence>
<keyword evidence="8" id="KW-1015">Disulfide bond</keyword>
<dbReference type="InterPro" id="IPR018114">
    <property type="entry name" value="TRYPSIN_HIS"/>
</dbReference>
<evidence type="ECO:0000256" key="9">
    <source>
        <dbReference type="ARBA" id="ARBA00024195"/>
    </source>
</evidence>
<dbReference type="Gene3D" id="2.40.10.10">
    <property type="entry name" value="Trypsin-like serine proteases"/>
    <property type="match status" value="2"/>
</dbReference>
<comment type="subcellular location">
    <subcellularLocation>
        <location evidence="1">Secreted</location>
    </subcellularLocation>
</comment>
<comment type="similarity">
    <text evidence="9">Belongs to the peptidase S1 family. CLIP subfamily.</text>
</comment>
<name>A0A9P9YK22_9MUSC</name>
<dbReference type="InterPro" id="IPR043504">
    <property type="entry name" value="Peptidase_S1_PA_chymotrypsin"/>
</dbReference>
<dbReference type="CDD" id="cd00190">
    <property type="entry name" value="Tryp_SPc"/>
    <property type="match status" value="1"/>
</dbReference>
<dbReference type="PROSITE" id="PS00134">
    <property type="entry name" value="TRYPSIN_HIS"/>
    <property type="match status" value="1"/>
</dbReference>
<dbReference type="Pfam" id="PF00089">
    <property type="entry name" value="Trypsin"/>
    <property type="match status" value="1"/>
</dbReference>
<reference evidence="11" key="1">
    <citation type="journal article" date="2023" name="Genome Biol. Evol.">
        <title>Long-read-based Genome Assembly of Drosophila gunungcola Reveals Fewer Chemosensory Genes in Flower-breeding Species.</title>
        <authorList>
            <person name="Negi A."/>
            <person name="Liao B.Y."/>
            <person name="Yeh S.D."/>
        </authorList>
    </citation>
    <scope>NUCLEOTIDE SEQUENCE</scope>
    <source>
        <strain evidence="11">Sukarami</strain>
    </source>
</reference>
<dbReference type="SMART" id="SM00020">
    <property type="entry name" value="Tryp_SPc"/>
    <property type="match status" value="1"/>
</dbReference>
<dbReference type="GO" id="GO:0004252">
    <property type="term" value="F:serine-type endopeptidase activity"/>
    <property type="evidence" value="ECO:0007669"/>
    <property type="project" value="InterPro"/>
</dbReference>
<evidence type="ECO:0000256" key="8">
    <source>
        <dbReference type="ARBA" id="ARBA00023157"/>
    </source>
</evidence>
<dbReference type="Proteomes" id="UP001059596">
    <property type="component" value="Unassembled WGS sequence"/>
</dbReference>
<organism evidence="11 12">
    <name type="scientific">Drosophila gunungcola</name>
    <name type="common">fruit fly</name>
    <dbReference type="NCBI Taxonomy" id="103775"/>
    <lineage>
        <taxon>Eukaryota</taxon>
        <taxon>Metazoa</taxon>
        <taxon>Ecdysozoa</taxon>
        <taxon>Arthropoda</taxon>
        <taxon>Hexapoda</taxon>
        <taxon>Insecta</taxon>
        <taxon>Pterygota</taxon>
        <taxon>Neoptera</taxon>
        <taxon>Endopterygota</taxon>
        <taxon>Diptera</taxon>
        <taxon>Brachycera</taxon>
        <taxon>Muscomorpha</taxon>
        <taxon>Ephydroidea</taxon>
        <taxon>Drosophilidae</taxon>
        <taxon>Drosophila</taxon>
        <taxon>Sophophora</taxon>
    </lineage>
</organism>
<dbReference type="PRINTS" id="PR00722">
    <property type="entry name" value="CHYMOTRYPSIN"/>
</dbReference>
<comment type="caution">
    <text evidence="11">The sequence shown here is derived from an EMBL/GenBank/DDBJ whole genome shotgun (WGS) entry which is preliminary data.</text>
</comment>
<keyword evidence="7" id="KW-0865">Zymogen</keyword>
<evidence type="ECO:0000256" key="1">
    <source>
        <dbReference type="ARBA" id="ARBA00004613"/>
    </source>
</evidence>
<keyword evidence="4" id="KW-0732">Signal</keyword>
<dbReference type="InterPro" id="IPR001254">
    <property type="entry name" value="Trypsin_dom"/>
</dbReference>
<feature type="domain" description="Peptidase S1" evidence="10">
    <location>
        <begin position="33"/>
        <end position="290"/>
    </location>
</feature>
<keyword evidence="2" id="KW-0964">Secreted</keyword>
<dbReference type="SUPFAM" id="SSF50494">
    <property type="entry name" value="Trypsin-like serine proteases"/>
    <property type="match status" value="1"/>
</dbReference>
<dbReference type="AlphaFoldDB" id="A0A9P9YK22"/>
<protein>
    <recommendedName>
        <fullName evidence="10">Peptidase S1 domain-containing protein</fullName>
    </recommendedName>
</protein>
<keyword evidence="3" id="KW-0645">Protease</keyword>
<dbReference type="InterPro" id="IPR001314">
    <property type="entry name" value="Peptidase_S1A"/>
</dbReference>